<reference evidence="3" key="1">
    <citation type="journal article" date="2014" name="Int. J. Syst. Evol. Microbiol.">
        <title>Complete genome sequence of Corynebacterium casei LMG S-19264T (=DSM 44701T), isolated from a smear-ripened cheese.</title>
        <authorList>
            <consortium name="US DOE Joint Genome Institute (JGI-PGF)"/>
            <person name="Walter F."/>
            <person name="Albersmeier A."/>
            <person name="Kalinowski J."/>
            <person name="Ruckert C."/>
        </authorList>
    </citation>
    <scope>NUCLEOTIDE SEQUENCE</scope>
    <source>
        <strain evidence="3">KCTC 32501</strain>
    </source>
</reference>
<dbReference type="Pfam" id="PF20434">
    <property type="entry name" value="BD-FAE"/>
    <property type="match status" value="1"/>
</dbReference>
<keyword evidence="3" id="KW-0378">Hydrolase</keyword>
<keyword evidence="4" id="KW-1185">Reference proteome</keyword>
<dbReference type="Proteomes" id="UP000614287">
    <property type="component" value="Unassembled WGS sequence"/>
</dbReference>
<feature type="chain" id="PRO_5035242050" evidence="1">
    <location>
        <begin position="22"/>
        <end position="498"/>
    </location>
</feature>
<reference evidence="3" key="2">
    <citation type="submission" date="2020-09" db="EMBL/GenBank/DDBJ databases">
        <authorList>
            <person name="Sun Q."/>
            <person name="Kim S."/>
        </authorList>
    </citation>
    <scope>NUCLEOTIDE SEQUENCE</scope>
    <source>
        <strain evidence="3">KCTC 32501</strain>
    </source>
</reference>
<dbReference type="InterPro" id="IPR049492">
    <property type="entry name" value="BD-FAE-like_dom"/>
</dbReference>
<gene>
    <name evidence="3" type="ORF">GCM10009007_02210</name>
</gene>
<evidence type="ECO:0000259" key="2">
    <source>
        <dbReference type="Pfam" id="PF20434"/>
    </source>
</evidence>
<sequence>MQLFNQLASLSLITLPLIAQADTVVNKNDLTFNANQYTSQIIQVNGQEIKYRAYEHIVYVKNPVDTQYQQMNIYIPEAYFANGQIGSYNAQNAPIFLPNSIGGYMPAEPATATPSLKGPKAGKTSTVAYALAHGYVVAAPGARGRTTQNTDGQYTGKAPAAIVDLKAAVRYLRHNDAAMPGNAEKIISNGTSAGGAMSALLGASGNHSDYEPALKALGAANARDDIFAVSAYCPITNLENTDAAYEWQFAGVTAYKKMMMGNMIDFRMERKEVAGTLTVAEIKTAKDLKTRFPGYLNGLKLRDEKGELLTLNAAGNGTFKEHITSLLMSSAQKALNKGTDLSNTPWLTIHNGQVVSVDFDQYVKTITRLKTPPAFDALDLSSGENDLFGTSTIKAQHFTAFGQANSRVNGTSADPAIVKLMNPMSYIGAAQSITTKNWRIRHGTTDRDTSLAISAILATTLKNQGKNVDYALPWNVPHSGDYDLDELFAWIDQISQSH</sequence>
<feature type="signal peptide" evidence="1">
    <location>
        <begin position="1"/>
        <end position="21"/>
    </location>
</feature>
<dbReference type="GO" id="GO:0016787">
    <property type="term" value="F:hydrolase activity"/>
    <property type="evidence" value="ECO:0007669"/>
    <property type="project" value="UniProtKB-KW"/>
</dbReference>
<keyword evidence="1" id="KW-0732">Signal</keyword>
<dbReference type="SUPFAM" id="SSF53474">
    <property type="entry name" value="alpha/beta-Hydrolases"/>
    <property type="match status" value="1"/>
</dbReference>
<dbReference type="EMBL" id="BMZG01000001">
    <property type="protein sequence ID" value="GHA65264.1"/>
    <property type="molecule type" value="Genomic_DNA"/>
</dbReference>
<dbReference type="NCBIfam" id="NF041556">
    <property type="entry name" value="tannase_B"/>
    <property type="match status" value="1"/>
</dbReference>
<dbReference type="InterPro" id="IPR048124">
    <property type="entry name" value="Tannase_B"/>
</dbReference>
<dbReference type="Gene3D" id="3.40.50.1820">
    <property type="entry name" value="alpha/beta hydrolase"/>
    <property type="match status" value="1"/>
</dbReference>
<evidence type="ECO:0000313" key="3">
    <source>
        <dbReference type="EMBL" id="GHA65264.1"/>
    </source>
</evidence>
<evidence type="ECO:0000313" key="4">
    <source>
        <dbReference type="Proteomes" id="UP000614287"/>
    </source>
</evidence>
<feature type="domain" description="BD-FAE-like" evidence="2">
    <location>
        <begin position="125"/>
        <end position="265"/>
    </location>
</feature>
<organism evidence="3 4">
    <name type="scientific">Formosimonas limnophila</name>
    <dbReference type="NCBI Taxonomy" id="1384487"/>
    <lineage>
        <taxon>Bacteria</taxon>
        <taxon>Pseudomonadati</taxon>
        <taxon>Pseudomonadota</taxon>
        <taxon>Betaproteobacteria</taxon>
        <taxon>Burkholderiales</taxon>
        <taxon>Burkholderiaceae</taxon>
        <taxon>Formosimonas</taxon>
    </lineage>
</organism>
<accession>A0A8J3CLT6</accession>
<comment type="caution">
    <text evidence="3">The sequence shown here is derived from an EMBL/GenBank/DDBJ whole genome shotgun (WGS) entry which is preliminary data.</text>
</comment>
<dbReference type="InterPro" id="IPR029058">
    <property type="entry name" value="AB_hydrolase_fold"/>
</dbReference>
<dbReference type="RefSeq" id="WP_229809659.1">
    <property type="nucleotide sequence ID" value="NZ_BMZG01000001.1"/>
</dbReference>
<protein>
    <submittedName>
        <fullName evidence="3">Alpha/beta hydrolase</fullName>
    </submittedName>
</protein>
<proteinExistence type="predicted"/>
<name>A0A8J3CLT6_9BURK</name>
<dbReference type="AlphaFoldDB" id="A0A8J3CLT6"/>
<evidence type="ECO:0000256" key="1">
    <source>
        <dbReference type="SAM" id="SignalP"/>
    </source>
</evidence>